<reference evidence="2" key="1">
    <citation type="submission" date="2021-01" db="EMBL/GenBank/DDBJ databases">
        <title>Whole genome shotgun sequence of Actinoplanes cyaneus NBRC 14990.</title>
        <authorList>
            <person name="Komaki H."/>
            <person name="Tamura T."/>
        </authorList>
    </citation>
    <scope>NUCLEOTIDE SEQUENCE</scope>
    <source>
        <strain evidence="2">NBRC 14990</strain>
    </source>
</reference>
<gene>
    <name evidence="2" type="ORF">Acy02nite_07230</name>
</gene>
<name>A0A919M1W4_9ACTN</name>
<protein>
    <recommendedName>
        <fullName evidence="4">Secreted protein</fullName>
    </recommendedName>
</protein>
<feature type="compositionally biased region" description="Low complexity" evidence="1">
    <location>
        <begin position="401"/>
        <end position="418"/>
    </location>
</feature>
<evidence type="ECO:0008006" key="4">
    <source>
        <dbReference type="Google" id="ProtNLM"/>
    </source>
</evidence>
<evidence type="ECO:0000313" key="2">
    <source>
        <dbReference type="EMBL" id="GID62842.1"/>
    </source>
</evidence>
<accession>A0A919M1W4</accession>
<dbReference type="AlphaFoldDB" id="A0A919M1W4"/>
<comment type="caution">
    <text evidence="2">The sequence shown here is derived from an EMBL/GenBank/DDBJ whole genome shotgun (WGS) entry which is preliminary data.</text>
</comment>
<dbReference type="EMBL" id="BOMH01000004">
    <property type="protein sequence ID" value="GID62842.1"/>
    <property type="molecule type" value="Genomic_DNA"/>
</dbReference>
<dbReference type="RefSeq" id="WP_203738305.1">
    <property type="nucleotide sequence ID" value="NZ_BAAAUC010000030.1"/>
</dbReference>
<evidence type="ECO:0000313" key="3">
    <source>
        <dbReference type="Proteomes" id="UP000619479"/>
    </source>
</evidence>
<proteinExistence type="predicted"/>
<sequence length="862" mass="90011">MPALTWSLIQEHAGHPAGLVPLLLATPEQERLAFGPELTARVRAMRAGDWWETPSPGPVIGLAAIACLPTAAKAGAVLGRPDLLESPGVPAGEFLRIAGARRLTWLGDLGLRLAGRIRPTGPGLAEWRLVSALVLQGGAAPPATAGFVRGWLRELHEHDGNTPPAVLDRLREHPWRAALLPAVFALDGLGGELFWQWWDGSEWTRSPAFGTAVARLAEEGALDREEIVAATVDRLARPDRPASLRPFLLLHDELAPTVDEMTRHAADYAHMLGVASSTVAGLAQRALQAVDDAGRLDPAVLAEASAGLLARKEKGLARAQLSWLERVAAREPGRAGALAGAMAVAFGHPSLDVQDQALAAIGRLAPRLGPGDRAAILGAAGSLAGALHARAIALVSPETPASGAATSSGATIAGTPRAAPMPPPIASAAELAEEFGTLLHEETAVRWERVLAALITLGPGAAEALAPVLARHADRLAGYGWTRVRFLGEATRAILDGAEGPMAGRVRWEAVYAGDDASLIHTPGDVLKLRIAEIAQRWCAAPVTTLLATPTGSDGSLDAEVLAARLARAEAEGREPWPLDYEQALLRVVIDPAARPAAERLTSARGRQFATWLADGGLPVPISTRFEQEGGAVKRVVANLDPARADDRGLILETPITTLSRSPRPGWESDYELSGEILAMVLPHHREVAAAWALPGLAALADQDSRDASLVPLLAEASGPIGPAMSLAVVYTLAARHEPDRIAAVDAFLTLAARPEPFAATVGAELGALGRDDVIKLSRVASALADAHRAGAAAAVWEVLATALPILLPAAPRGLPDLLEVATQAAAAIGAQAAIPELTAVAARKGSSRLVREARRLAEVLT</sequence>
<evidence type="ECO:0000256" key="1">
    <source>
        <dbReference type="SAM" id="MobiDB-lite"/>
    </source>
</evidence>
<dbReference type="Proteomes" id="UP000619479">
    <property type="component" value="Unassembled WGS sequence"/>
</dbReference>
<feature type="region of interest" description="Disordered" evidence="1">
    <location>
        <begin position="399"/>
        <end position="424"/>
    </location>
</feature>
<keyword evidence="3" id="KW-1185">Reference proteome</keyword>
<organism evidence="2 3">
    <name type="scientific">Actinoplanes cyaneus</name>
    <dbReference type="NCBI Taxonomy" id="52696"/>
    <lineage>
        <taxon>Bacteria</taxon>
        <taxon>Bacillati</taxon>
        <taxon>Actinomycetota</taxon>
        <taxon>Actinomycetes</taxon>
        <taxon>Micromonosporales</taxon>
        <taxon>Micromonosporaceae</taxon>
        <taxon>Actinoplanes</taxon>
    </lineage>
</organism>